<accession>A0AAD5S3W5</accession>
<evidence type="ECO:0000313" key="1">
    <source>
        <dbReference type="EMBL" id="KAJ3042609.1"/>
    </source>
</evidence>
<name>A0AAD5S3W5_9FUNG</name>
<protein>
    <submittedName>
        <fullName evidence="1">Uncharacterized protein</fullName>
    </submittedName>
</protein>
<dbReference type="InterPro" id="IPR032675">
    <property type="entry name" value="LRR_dom_sf"/>
</dbReference>
<organism evidence="1 2">
    <name type="scientific">Rhizophlyctis rosea</name>
    <dbReference type="NCBI Taxonomy" id="64517"/>
    <lineage>
        <taxon>Eukaryota</taxon>
        <taxon>Fungi</taxon>
        <taxon>Fungi incertae sedis</taxon>
        <taxon>Chytridiomycota</taxon>
        <taxon>Chytridiomycota incertae sedis</taxon>
        <taxon>Chytridiomycetes</taxon>
        <taxon>Rhizophlyctidales</taxon>
        <taxon>Rhizophlyctidaceae</taxon>
        <taxon>Rhizophlyctis</taxon>
    </lineage>
</organism>
<dbReference type="SMART" id="SM00367">
    <property type="entry name" value="LRR_CC"/>
    <property type="match status" value="1"/>
</dbReference>
<dbReference type="AlphaFoldDB" id="A0AAD5S3W5"/>
<sequence>MGSVDCPPIDGLAFAWMVATSISSNLQEFSLGLVTPSTTHYHSTLSSLHSTPQDDGLLTELASRAPNLLSLTAQGRLVTDAALHSLSTLCPKLRKIDLRNCSGITREGVLAVLVGCKELEEVDIKGTRACDEEMRV</sequence>
<dbReference type="Proteomes" id="UP001212841">
    <property type="component" value="Unassembled WGS sequence"/>
</dbReference>
<dbReference type="SUPFAM" id="SSF52047">
    <property type="entry name" value="RNI-like"/>
    <property type="match status" value="1"/>
</dbReference>
<gene>
    <name evidence="1" type="ORF">HK097_001971</name>
</gene>
<reference evidence="1" key="1">
    <citation type="submission" date="2020-05" db="EMBL/GenBank/DDBJ databases">
        <title>Phylogenomic resolution of chytrid fungi.</title>
        <authorList>
            <person name="Stajich J.E."/>
            <person name="Amses K."/>
            <person name="Simmons R."/>
            <person name="Seto K."/>
            <person name="Myers J."/>
            <person name="Bonds A."/>
            <person name="Quandt C.A."/>
            <person name="Barry K."/>
            <person name="Liu P."/>
            <person name="Grigoriev I."/>
            <person name="Longcore J.E."/>
            <person name="James T.Y."/>
        </authorList>
    </citation>
    <scope>NUCLEOTIDE SEQUENCE</scope>
    <source>
        <strain evidence="1">JEL0318</strain>
    </source>
</reference>
<dbReference type="InterPro" id="IPR006553">
    <property type="entry name" value="Leu-rich_rpt_Cys-con_subtyp"/>
</dbReference>
<proteinExistence type="predicted"/>
<evidence type="ECO:0000313" key="2">
    <source>
        <dbReference type="Proteomes" id="UP001212841"/>
    </source>
</evidence>
<comment type="caution">
    <text evidence="1">The sequence shown here is derived from an EMBL/GenBank/DDBJ whole genome shotgun (WGS) entry which is preliminary data.</text>
</comment>
<feature type="non-terminal residue" evidence="1">
    <location>
        <position position="136"/>
    </location>
</feature>
<keyword evidence="2" id="KW-1185">Reference proteome</keyword>
<dbReference type="EMBL" id="JADGJD010001407">
    <property type="protein sequence ID" value="KAJ3042609.1"/>
    <property type="molecule type" value="Genomic_DNA"/>
</dbReference>
<dbReference type="Gene3D" id="3.80.10.10">
    <property type="entry name" value="Ribonuclease Inhibitor"/>
    <property type="match status" value="1"/>
</dbReference>